<evidence type="ECO:0000313" key="2">
    <source>
        <dbReference type="Proteomes" id="UP000063308"/>
    </source>
</evidence>
<accession>A0A0E4BVW3</accession>
<sequence length="37" mass="4009">MDTFVIPGRAEREPGIHSATSSVAQWIPGSMLRIAPE</sequence>
<organism evidence="1 2">
    <name type="scientific">Bradyrhizobium diazoefficiens</name>
    <dbReference type="NCBI Taxonomy" id="1355477"/>
    <lineage>
        <taxon>Bacteria</taxon>
        <taxon>Pseudomonadati</taxon>
        <taxon>Pseudomonadota</taxon>
        <taxon>Alphaproteobacteria</taxon>
        <taxon>Hyphomicrobiales</taxon>
        <taxon>Nitrobacteraceae</taxon>
        <taxon>Bradyrhizobium</taxon>
    </lineage>
</organism>
<protein>
    <submittedName>
        <fullName evidence="1">Uncharacterized protein</fullName>
    </submittedName>
</protein>
<name>A0A0E4BVW3_9BRAD</name>
<dbReference type="AlphaFoldDB" id="A0A0E4BVW3"/>
<evidence type="ECO:0000313" key="1">
    <source>
        <dbReference type="EMBL" id="BAR61244.1"/>
    </source>
</evidence>
<gene>
    <name evidence="1" type="ORF">NK6_8094</name>
</gene>
<proteinExistence type="predicted"/>
<dbReference type="EMBL" id="AP014685">
    <property type="protein sequence ID" value="BAR61244.1"/>
    <property type="molecule type" value="Genomic_DNA"/>
</dbReference>
<reference evidence="1 2" key="1">
    <citation type="submission" date="2014-11" db="EMBL/GenBank/DDBJ databases">
        <title>Symbiosis island explosion on the genome of extra-slow-growing strains of soybean bradyrhizobia with massive insertion sequences.</title>
        <authorList>
            <person name="Iida T."/>
            <person name="Minamisawa K."/>
        </authorList>
    </citation>
    <scope>NUCLEOTIDE SEQUENCE [LARGE SCALE GENOMIC DNA]</scope>
    <source>
        <strain evidence="1 2">NK6</strain>
    </source>
</reference>
<dbReference type="Proteomes" id="UP000063308">
    <property type="component" value="Chromosome"/>
</dbReference>